<dbReference type="Proteomes" id="UP000187181">
    <property type="component" value="Unassembled WGS sequence"/>
</dbReference>
<feature type="chain" id="PRO_5013000773" evidence="1">
    <location>
        <begin position="20"/>
        <end position="243"/>
    </location>
</feature>
<dbReference type="EMBL" id="FTPP01000002">
    <property type="protein sequence ID" value="SIT92133.1"/>
    <property type="molecule type" value="Genomic_DNA"/>
</dbReference>
<dbReference type="Pfam" id="PF01963">
    <property type="entry name" value="TraB_PrgY_gumN"/>
    <property type="match status" value="1"/>
</dbReference>
<evidence type="ECO:0000256" key="1">
    <source>
        <dbReference type="SAM" id="SignalP"/>
    </source>
</evidence>
<dbReference type="PANTHER" id="PTHR40590:SF1">
    <property type="entry name" value="CYTOPLASMIC PROTEIN"/>
    <property type="match status" value="1"/>
</dbReference>
<dbReference type="PROSITE" id="PS51257">
    <property type="entry name" value="PROKAR_LIPOPROTEIN"/>
    <property type="match status" value="1"/>
</dbReference>
<protein>
    <submittedName>
        <fullName evidence="2">Uncharacterized conserved protein YbaP, TraB family</fullName>
    </submittedName>
</protein>
<keyword evidence="1" id="KW-0732">Signal</keyword>
<evidence type="ECO:0000313" key="3">
    <source>
        <dbReference type="Proteomes" id="UP000187181"/>
    </source>
</evidence>
<reference evidence="3" key="1">
    <citation type="submission" date="2017-01" db="EMBL/GenBank/DDBJ databases">
        <authorList>
            <person name="Varghese N."/>
            <person name="Submissions S."/>
        </authorList>
    </citation>
    <scope>NUCLEOTIDE SEQUENCE [LARGE SCALE GENOMIC DNA]</scope>
    <source>
        <strain evidence="3">LP100</strain>
    </source>
</reference>
<sequence>MKKELLYTFLLLFLLSACTGNPEPASGLLWKITADDGREAFLFGTMHEYPSDQIEISGDAIAALETCSVLATELNLRDKEDQALFRKHNKFQTGAKTRQVLLKKYGASLKSMEGTLMQVADRHHIRITGLETAMEVLGVLEQIPLPTEGLTDEQILTQAQQLIELYRGGEIDIVANEMLDKEIGSEARSLLVDQRNLNWLDDIENLIRQERPFIAVGMGHLGGEKGLIHLLRQKGYTVEPFRN</sequence>
<dbReference type="InterPro" id="IPR002816">
    <property type="entry name" value="TraB/PrgY/GumN_fam"/>
</dbReference>
<evidence type="ECO:0000313" key="2">
    <source>
        <dbReference type="EMBL" id="SIT92133.1"/>
    </source>
</evidence>
<dbReference type="RefSeq" id="WP_076669618.1">
    <property type="nucleotide sequence ID" value="NZ_FTPP01000002.1"/>
</dbReference>
<dbReference type="AlphaFoldDB" id="A0A1R3XKR4"/>
<dbReference type="PANTHER" id="PTHR40590">
    <property type="entry name" value="CYTOPLASMIC PROTEIN-RELATED"/>
    <property type="match status" value="1"/>
</dbReference>
<dbReference type="CDD" id="cd14789">
    <property type="entry name" value="Tiki"/>
    <property type="match status" value="1"/>
</dbReference>
<gene>
    <name evidence="2" type="ORF">SAMN05444128_2737</name>
</gene>
<dbReference type="STRING" id="1317125.SAMN05444128_2737"/>
<accession>A0A1R3XKR4</accession>
<name>A0A1R3XKR4_9BACT</name>
<dbReference type="InterPro" id="IPR047111">
    <property type="entry name" value="YbaP-like"/>
</dbReference>
<organism evidence="2 3">
    <name type="scientific">Pontibacter indicus</name>
    <dbReference type="NCBI Taxonomy" id="1317125"/>
    <lineage>
        <taxon>Bacteria</taxon>
        <taxon>Pseudomonadati</taxon>
        <taxon>Bacteroidota</taxon>
        <taxon>Cytophagia</taxon>
        <taxon>Cytophagales</taxon>
        <taxon>Hymenobacteraceae</taxon>
        <taxon>Pontibacter</taxon>
    </lineage>
</organism>
<feature type="signal peptide" evidence="1">
    <location>
        <begin position="1"/>
        <end position="19"/>
    </location>
</feature>
<keyword evidence="3" id="KW-1185">Reference proteome</keyword>
<proteinExistence type="predicted"/>